<evidence type="ECO:0000313" key="1">
    <source>
        <dbReference type="Proteomes" id="UP000887565"/>
    </source>
</evidence>
<dbReference type="Proteomes" id="UP000887565">
    <property type="component" value="Unplaced"/>
</dbReference>
<protein>
    <submittedName>
        <fullName evidence="2">Uncharacterized protein</fullName>
    </submittedName>
</protein>
<dbReference type="AlphaFoldDB" id="A0A915L9F3"/>
<accession>A0A915L9F3</accession>
<sequence length="69" mass="7564">MSGAELSWTEFNFVSMWSKDPAYSALGHGFKGRSMGPADGVEAGSTILKRFGVEECEMFVCEKISTSNY</sequence>
<evidence type="ECO:0000313" key="2">
    <source>
        <dbReference type="WBParaSite" id="nRc.2.0.1.t47760-RA"/>
    </source>
</evidence>
<proteinExistence type="predicted"/>
<organism evidence="1 2">
    <name type="scientific">Romanomermis culicivorax</name>
    <name type="common">Nematode worm</name>
    <dbReference type="NCBI Taxonomy" id="13658"/>
    <lineage>
        <taxon>Eukaryota</taxon>
        <taxon>Metazoa</taxon>
        <taxon>Ecdysozoa</taxon>
        <taxon>Nematoda</taxon>
        <taxon>Enoplea</taxon>
        <taxon>Dorylaimia</taxon>
        <taxon>Mermithida</taxon>
        <taxon>Mermithoidea</taxon>
        <taxon>Mermithidae</taxon>
        <taxon>Romanomermis</taxon>
    </lineage>
</organism>
<keyword evidence="1" id="KW-1185">Reference proteome</keyword>
<name>A0A915L9F3_ROMCU</name>
<reference evidence="2" key="1">
    <citation type="submission" date="2022-11" db="UniProtKB">
        <authorList>
            <consortium name="WormBaseParasite"/>
        </authorList>
    </citation>
    <scope>IDENTIFICATION</scope>
</reference>
<dbReference type="WBParaSite" id="nRc.2.0.1.t47760-RA">
    <property type="protein sequence ID" value="nRc.2.0.1.t47760-RA"/>
    <property type="gene ID" value="nRc.2.0.1.g47760"/>
</dbReference>